<sequence length="218" mass="22662">MKSLIAAGLVAALAAAPLTSAQADVIYSFTQTTHTTQSPTSSPYTGATLPVITSFTLAVTDEAALNGFSAYSDNFNFTGTRPTQLEGVVGLSFNLFNAPQRRGTVSFDLNDFVTPPPFGLPDQARFRIDISVAAGGLLSGLVRVDTGMENSWLSFDGTASVFGRFASDGTSLCTANDSQPGCTFSGVQTTTTTVPEPMSIALFGAGLAGLAVVRRRKA</sequence>
<feature type="chain" id="PRO_5047132620" evidence="1">
    <location>
        <begin position="24"/>
        <end position="218"/>
    </location>
</feature>
<feature type="domain" description="Ice-binding protein C-terminal" evidence="2">
    <location>
        <begin position="193"/>
        <end position="216"/>
    </location>
</feature>
<accession>A0ABS3KVY5</accession>
<keyword evidence="1" id="KW-0732">Signal</keyword>
<evidence type="ECO:0000313" key="4">
    <source>
        <dbReference type="Proteomes" id="UP001518989"/>
    </source>
</evidence>
<name>A0ABS3KVY5_9PROT</name>
<dbReference type="InterPro" id="IPR013424">
    <property type="entry name" value="Ice-binding_C"/>
</dbReference>
<dbReference type="Proteomes" id="UP001518989">
    <property type="component" value="Unassembled WGS sequence"/>
</dbReference>
<comment type="caution">
    <text evidence="3">The sequence shown here is derived from an EMBL/GenBank/DDBJ whole genome shotgun (WGS) entry which is preliminary data.</text>
</comment>
<dbReference type="RefSeq" id="WP_207419819.1">
    <property type="nucleotide sequence ID" value="NZ_CP061180.1"/>
</dbReference>
<evidence type="ECO:0000259" key="2">
    <source>
        <dbReference type="Pfam" id="PF07589"/>
    </source>
</evidence>
<reference evidence="3 4" key="1">
    <citation type="submission" date="2020-09" db="EMBL/GenBank/DDBJ databases">
        <title>Roseomonas.</title>
        <authorList>
            <person name="Zhu W."/>
        </authorList>
    </citation>
    <scope>NUCLEOTIDE SEQUENCE [LARGE SCALE GENOMIC DNA]</scope>
    <source>
        <strain evidence="3 4">573</strain>
    </source>
</reference>
<keyword evidence="4" id="KW-1185">Reference proteome</keyword>
<dbReference type="NCBIfam" id="TIGR02595">
    <property type="entry name" value="PEP_CTERM"/>
    <property type="match status" value="1"/>
</dbReference>
<dbReference type="Pfam" id="PF07589">
    <property type="entry name" value="PEP-CTERM"/>
    <property type="match status" value="1"/>
</dbReference>
<feature type="signal peptide" evidence="1">
    <location>
        <begin position="1"/>
        <end position="23"/>
    </location>
</feature>
<evidence type="ECO:0000256" key="1">
    <source>
        <dbReference type="SAM" id="SignalP"/>
    </source>
</evidence>
<proteinExistence type="predicted"/>
<protein>
    <submittedName>
        <fullName evidence="3">PEP-CTERM sorting domain-containing protein</fullName>
    </submittedName>
</protein>
<evidence type="ECO:0000313" key="3">
    <source>
        <dbReference type="EMBL" id="MBO1081645.1"/>
    </source>
</evidence>
<organism evidence="3 4">
    <name type="scientific">Roseomonas haemaphysalidis</name>
    <dbReference type="NCBI Taxonomy" id="2768162"/>
    <lineage>
        <taxon>Bacteria</taxon>
        <taxon>Pseudomonadati</taxon>
        <taxon>Pseudomonadota</taxon>
        <taxon>Alphaproteobacteria</taxon>
        <taxon>Acetobacterales</taxon>
        <taxon>Roseomonadaceae</taxon>
        <taxon>Roseomonas</taxon>
    </lineage>
</organism>
<dbReference type="EMBL" id="JACTNG010000017">
    <property type="protein sequence ID" value="MBO1081645.1"/>
    <property type="molecule type" value="Genomic_DNA"/>
</dbReference>
<gene>
    <name evidence="3" type="ORF">IAI61_21660</name>
</gene>